<sequence>RDGLLNRSASIASLSLSELNLLFAENEGKSGGEFYTPKDVNHLVTALGLRYQPKSLCDPFAGAGNTAFSFSNVSKERVCIDTQEVNKDAYFQLIISRVIRGIKGRDFFGDSLSNPIYQKNEYDLIVSFPPFGMKIPKSSREDIYYSMGNEWLDVASILPESRSDWFITLSMLS</sequence>
<dbReference type="PRINTS" id="PR00507">
    <property type="entry name" value="N12N6MTFRASE"/>
</dbReference>
<dbReference type="InterPro" id="IPR003356">
    <property type="entry name" value="DNA_methylase_A-5"/>
</dbReference>
<organism evidence="3 4">
    <name type="scientific">Vibrio anguillarum</name>
    <name type="common">Listonella anguillarum</name>
    <dbReference type="NCBI Taxonomy" id="55601"/>
    <lineage>
        <taxon>Bacteria</taxon>
        <taxon>Pseudomonadati</taxon>
        <taxon>Pseudomonadota</taxon>
        <taxon>Gammaproteobacteria</taxon>
        <taxon>Vibrionales</taxon>
        <taxon>Vibrionaceae</taxon>
        <taxon>Vibrio</taxon>
    </lineage>
</organism>
<feature type="non-terminal residue" evidence="3">
    <location>
        <position position="1"/>
    </location>
</feature>
<dbReference type="GO" id="GO:0004519">
    <property type="term" value="F:endonuclease activity"/>
    <property type="evidence" value="ECO:0007669"/>
    <property type="project" value="UniProtKB-KW"/>
</dbReference>
<keyword evidence="3" id="KW-0255">Endonuclease</keyword>
<dbReference type="SUPFAM" id="SSF53335">
    <property type="entry name" value="S-adenosyl-L-methionine-dependent methyltransferases"/>
    <property type="match status" value="1"/>
</dbReference>
<dbReference type="InterPro" id="IPR029063">
    <property type="entry name" value="SAM-dependent_MTases_sf"/>
</dbReference>
<name>A0ABD4KSL5_VIBAN</name>
<dbReference type="AlphaFoldDB" id="A0ABD4KSL5"/>
<keyword evidence="3" id="KW-0540">Nuclease</keyword>
<accession>A0ABD4KSL5</accession>
<protein>
    <submittedName>
        <fullName evidence="3">Type I restriction endonuclease subunit M</fullName>
    </submittedName>
</protein>
<keyword evidence="3" id="KW-0378">Hydrolase</keyword>
<evidence type="ECO:0000313" key="4">
    <source>
        <dbReference type="Proteomes" id="UP000722957"/>
    </source>
</evidence>
<evidence type="ECO:0000256" key="1">
    <source>
        <dbReference type="ARBA" id="ARBA00006594"/>
    </source>
</evidence>
<dbReference type="Proteomes" id="UP000722957">
    <property type="component" value="Unassembled WGS sequence"/>
</dbReference>
<comment type="similarity">
    <text evidence="1">Belongs to the N(4)/N(6)-methyltransferase family.</text>
</comment>
<proteinExistence type="inferred from homology"/>
<evidence type="ECO:0000313" key="3">
    <source>
        <dbReference type="EMBL" id="MBF4274284.1"/>
    </source>
</evidence>
<gene>
    <name evidence="3" type="ORF">EAY07_20175</name>
</gene>
<dbReference type="Pfam" id="PF02384">
    <property type="entry name" value="N6_Mtase"/>
    <property type="match status" value="1"/>
</dbReference>
<feature type="non-terminal residue" evidence="3">
    <location>
        <position position="173"/>
    </location>
</feature>
<comment type="caution">
    <text evidence="3">The sequence shown here is derived from an EMBL/GenBank/DDBJ whole genome shotgun (WGS) entry which is preliminary data.</text>
</comment>
<evidence type="ECO:0000259" key="2">
    <source>
        <dbReference type="Pfam" id="PF02384"/>
    </source>
</evidence>
<reference evidence="3 4" key="1">
    <citation type="journal article" date="2021" name="PeerJ">
        <title>Analysis of 44 Vibrio anguillarum genomes reveals high genetic diversity.</title>
        <authorList>
            <person name="Hansen M.J."/>
            <person name="Dalsgaard I."/>
        </authorList>
    </citation>
    <scope>NUCLEOTIDE SEQUENCE [LARGE SCALE GENOMIC DNA]</scope>
    <source>
        <strain evidence="3 4">17-16730-2A</strain>
    </source>
</reference>
<dbReference type="Gene3D" id="3.40.50.150">
    <property type="entry name" value="Vaccinia Virus protein VP39"/>
    <property type="match status" value="1"/>
</dbReference>
<dbReference type="EMBL" id="RDOM01000170">
    <property type="protein sequence ID" value="MBF4274284.1"/>
    <property type="molecule type" value="Genomic_DNA"/>
</dbReference>
<dbReference type="RefSeq" id="WP_194573940.1">
    <property type="nucleotide sequence ID" value="NZ_RDOM01000170.1"/>
</dbReference>
<feature type="domain" description="DNA methylase adenine-specific" evidence="2">
    <location>
        <begin position="23"/>
        <end position="169"/>
    </location>
</feature>